<dbReference type="EMBL" id="RBIL01000002">
    <property type="protein sequence ID" value="RKQ86508.1"/>
    <property type="molecule type" value="Genomic_DNA"/>
</dbReference>
<dbReference type="InterPro" id="IPR039569">
    <property type="entry name" value="FAS1-like_DH_region"/>
</dbReference>
<dbReference type="CDD" id="cd03441">
    <property type="entry name" value="R_hydratase_like"/>
    <property type="match status" value="1"/>
</dbReference>
<dbReference type="InterPro" id="IPR029069">
    <property type="entry name" value="HotDog_dom_sf"/>
</dbReference>
<keyword evidence="3" id="KW-1185">Reference proteome</keyword>
<dbReference type="InterPro" id="IPR016709">
    <property type="entry name" value="HadA-like"/>
</dbReference>
<dbReference type="OrthoDB" id="5415111at2"/>
<comment type="caution">
    <text evidence="2">The sequence shown here is derived from an EMBL/GenBank/DDBJ whole genome shotgun (WGS) entry which is preliminary data.</text>
</comment>
<sequence length="134" mass="14833">MSHSDTYLVGREKIREYAASIGEQSPICNDVAAAREAGYEDVVAPPMFAAVYKWRAMGPAVLDPEIGIDFSRLVHGAQDFTWHLPVVAGDEITTEASFVDKAKRADITVYTFSSRSTNQRGELVCEGTWTNFVR</sequence>
<dbReference type="AlphaFoldDB" id="A0A660KZB6"/>
<name>A0A660KZB6_9ACTN</name>
<gene>
    <name evidence="2" type="ORF">C8N24_4521</name>
</gene>
<dbReference type="SUPFAM" id="SSF54637">
    <property type="entry name" value="Thioesterase/thiol ester dehydrase-isomerase"/>
    <property type="match status" value="1"/>
</dbReference>
<dbReference type="PIRSF" id="PIRSF018072">
    <property type="entry name" value="UCP018072"/>
    <property type="match status" value="1"/>
</dbReference>
<dbReference type="RefSeq" id="WP_121254302.1">
    <property type="nucleotide sequence ID" value="NZ_RBIL01000002.1"/>
</dbReference>
<feature type="domain" description="FAS1-like dehydratase" evidence="1">
    <location>
        <begin position="3"/>
        <end position="126"/>
    </location>
</feature>
<protein>
    <submittedName>
        <fullName evidence="2">Acyl dehydratase</fullName>
    </submittedName>
</protein>
<proteinExistence type="predicted"/>
<evidence type="ECO:0000313" key="3">
    <source>
        <dbReference type="Proteomes" id="UP000278962"/>
    </source>
</evidence>
<accession>A0A660KZB6</accession>
<reference evidence="2 3" key="1">
    <citation type="submission" date="2018-10" db="EMBL/GenBank/DDBJ databases">
        <title>Genomic Encyclopedia of Archaeal and Bacterial Type Strains, Phase II (KMG-II): from individual species to whole genera.</title>
        <authorList>
            <person name="Goeker M."/>
        </authorList>
    </citation>
    <scope>NUCLEOTIDE SEQUENCE [LARGE SCALE GENOMIC DNA]</scope>
    <source>
        <strain evidence="2 3">DSM 14954</strain>
    </source>
</reference>
<dbReference type="Pfam" id="PF13452">
    <property type="entry name" value="FAS1_DH_region"/>
    <property type="match status" value="1"/>
</dbReference>
<dbReference type="Gene3D" id="3.10.129.10">
    <property type="entry name" value="Hotdog Thioesterase"/>
    <property type="match status" value="1"/>
</dbReference>
<evidence type="ECO:0000313" key="2">
    <source>
        <dbReference type="EMBL" id="RKQ86508.1"/>
    </source>
</evidence>
<evidence type="ECO:0000259" key="1">
    <source>
        <dbReference type="Pfam" id="PF13452"/>
    </source>
</evidence>
<organism evidence="2 3">
    <name type="scientific">Solirubrobacter pauli</name>
    <dbReference type="NCBI Taxonomy" id="166793"/>
    <lineage>
        <taxon>Bacteria</taxon>
        <taxon>Bacillati</taxon>
        <taxon>Actinomycetota</taxon>
        <taxon>Thermoleophilia</taxon>
        <taxon>Solirubrobacterales</taxon>
        <taxon>Solirubrobacteraceae</taxon>
        <taxon>Solirubrobacter</taxon>
    </lineage>
</organism>
<dbReference type="Proteomes" id="UP000278962">
    <property type="component" value="Unassembled WGS sequence"/>
</dbReference>